<dbReference type="InterPro" id="IPR027417">
    <property type="entry name" value="P-loop_NTPase"/>
</dbReference>
<dbReference type="Proteomes" id="UP001159427">
    <property type="component" value="Unassembled WGS sequence"/>
</dbReference>
<evidence type="ECO:0000313" key="3">
    <source>
        <dbReference type="Proteomes" id="UP001159427"/>
    </source>
</evidence>
<dbReference type="Gene3D" id="3.40.50.300">
    <property type="entry name" value="P-loop containing nucleotide triphosphate hydrolases"/>
    <property type="match status" value="1"/>
</dbReference>
<protein>
    <recommendedName>
        <fullName evidence="4">Replication-associated protein</fullName>
    </recommendedName>
</protein>
<accession>A0ABN8S242</accession>
<feature type="non-terminal residue" evidence="2">
    <location>
        <position position="1"/>
    </location>
</feature>
<organism evidence="2 3">
    <name type="scientific">Porites evermanni</name>
    <dbReference type="NCBI Taxonomy" id="104178"/>
    <lineage>
        <taxon>Eukaryota</taxon>
        <taxon>Metazoa</taxon>
        <taxon>Cnidaria</taxon>
        <taxon>Anthozoa</taxon>
        <taxon>Hexacorallia</taxon>
        <taxon>Scleractinia</taxon>
        <taxon>Fungiina</taxon>
        <taxon>Poritidae</taxon>
        <taxon>Porites</taxon>
    </lineage>
</organism>
<sequence length="422" mass="48299">SLSSRDVRRVYLITYSQANLEIVPTREAFAHIILDAFDNAVPGSNATVMHWVCSQESHADGGLHYHMAVKLSGRRRWLRVRNYIDQEYGVKVNFSDRHDNYYSAWRYTTKEDSSSVQSTNHPDLQNDGAPITTNASCALRERRLAEGDEDTSNKKGKRKRSLSIFDVSQIAQKREGKTDLAQFIANRSSKAVEEALSVGWEMENAESELARSKLSRVEIVYRELESPCVDGCQGKWLEMAEQVLQRNGISREEFSEAVRNLLQQGRGKYRNVFLKGPANCGKTFLLNPLNTVFKTFTNPATTTFAWLGAETAEVIFLNDFRWCSQIIPWHDLLLLLEGQKVHLPAPKTHFSQDIEFTRDTPIFCTSKEELSFVRGGVLDERESQMMRVRWRVFALQSPIPEEEQRITPNCPHCFAKLIFPQI</sequence>
<feature type="region of interest" description="Disordered" evidence="1">
    <location>
        <begin position="112"/>
        <end position="132"/>
    </location>
</feature>
<evidence type="ECO:0000256" key="1">
    <source>
        <dbReference type="SAM" id="MobiDB-lite"/>
    </source>
</evidence>
<gene>
    <name evidence="2" type="ORF">PEVE_00015800</name>
</gene>
<dbReference type="Gene3D" id="3.40.1310.20">
    <property type="match status" value="1"/>
</dbReference>
<evidence type="ECO:0008006" key="4">
    <source>
        <dbReference type="Google" id="ProtNLM"/>
    </source>
</evidence>
<keyword evidence="3" id="KW-1185">Reference proteome</keyword>
<dbReference type="SUPFAM" id="SSF52540">
    <property type="entry name" value="P-loop containing nucleoside triphosphate hydrolases"/>
    <property type="match status" value="1"/>
</dbReference>
<dbReference type="EMBL" id="CALNXI010002222">
    <property type="protein sequence ID" value="CAH3184919.1"/>
    <property type="molecule type" value="Genomic_DNA"/>
</dbReference>
<feature type="compositionally biased region" description="Polar residues" evidence="1">
    <location>
        <begin position="114"/>
        <end position="123"/>
    </location>
</feature>
<reference evidence="2 3" key="1">
    <citation type="submission" date="2022-05" db="EMBL/GenBank/DDBJ databases">
        <authorList>
            <consortium name="Genoscope - CEA"/>
            <person name="William W."/>
        </authorList>
    </citation>
    <scope>NUCLEOTIDE SEQUENCE [LARGE SCALE GENOMIC DNA]</scope>
</reference>
<comment type="caution">
    <text evidence="2">The sequence shown here is derived from an EMBL/GenBank/DDBJ whole genome shotgun (WGS) entry which is preliminary data.</text>
</comment>
<proteinExistence type="predicted"/>
<name>A0ABN8S242_9CNID</name>
<evidence type="ECO:0000313" key="2">
    <source>
        <dbReference type="EMBL" id="CAH3184919.1"/>
    </source>
</evidence>